<dbReference type="RefSeq" id="WP_069980867.1">
    <property type="nucleotide sequence ID" value="NZ_CP017269.1"/>
</dbReference>
<dbReference type="GO" id="GO:0043190">
    <property type="term" value="C:ATP-binding cassette (ABC) transporter complex"/>
    <property type="evidence" value="ECO:0007669"/>
    <property type="project" value="InterPro"/>
</dbReference>
<dbReference type="InterPro" id="IPR039424">
    <property type="entry name" value="SBP_5"/>
</dbReference>
<keyword evidence="3" id="KW-0813">Transport</keyword>
<feature type="signal peptide" evidence="5">
    <location>
        <begin position="1"/>
        <end position="20"/>
    </location>
</feature>
<evidence type="ECO:0000256" key="4">
    <source>
        <dbReference type="ARBA" id="ARBA00022729"/>
    </source>
</evidence>
<sequence>MKRRVFALLLVLALTVSLLAGCGGGTSTTGGENNTNEGGAANVSKEVVIGLAGDAYSLDPYPLNETITNAINLHLFDTLVAPDSNLQPVPALAESWEISEDAKVWTFHLRKDVKFHNGNPFTAEDVLYSLERAKVDLSAFKYTVATVESYKKIDDYTVEIITKEPNSLLLAHIKDLMILDKETCEGQTDEWIALNPNGTGRYKLVEHVRGDRIVFERNDSFWGELPEATKVTFKPITNEGTRTANIISGAVDLIVDVPVRDVEIIKAKENTELVSQPSLRVIYLNLAGWTDKPSKDAKMPMKSPDGTNPFKNIKVREALYRAINEQEIVEKIMNGFAVPAATYIPEGFNGYNGNIKRYDFDPQLAEKLLDEAGYPRQADGYRFEITLDASNDRYVKDGEIATAVASYFEKVGIKVNLNLMSRTIFFTYIGAVNKEGDNTHLCMTGWADSGGESALMALDLLYSMSQDGYIKTGYGAVNRGYYQNLEVDGLINQAMATAEPTERDKIMQQVWQIAADDISYIPLHFQKDIYAHNNKIKYHPRNDNYVFAWDIEFIQ</sequence>
<organism evidence="7 8">
    <name type="scientific">Geosporobacter ferrireducens</name>
    <dbReference type="NCBI Taxonomy" id="1424294"/>
    <lineage>
        <taxon>Bacteria</taxon>
        <taxon>Bacillati</taxon>
        <taxon>Bacillota</taxon>
        <taxon>Clostridia</taxon>
        <taxon>Peptostreptococcales</taxon>
        <taxon>Thermotaleaceae</taxon>
        <taxon>Geosporobacter</taxon>
    </lineage>
</organism>
<comment type="similarity">
    <text evidence="2">Belongs to the bacterial solute-binding protein 5 family.</text>
</comment>
<dbReference type="InterPro" id="IPR030678">
    <property type="entry name" value="Peptide/Ni-bd"/>
</dbReference>
<dbReference type="STRING" id="1424294.Gferi_25185"/>
<dbReference type="EMBL" id="CP017269">
    <property type="protein sequence ID" value="AOT72558.1"/>
    <property type="molecule type" value="Genomic_DNA"/>
</dbReference>
<dbReference type="Gene3D" id="3.40.190.10">
    <property type="entry name" value="Periplasmic binding protein-like II"/>
    <property type="match status" value="1"/>
</dbReference>
<dbReference type="PROSITE" id="PS51257">
    <property type="entry name" value="PROKAR_LIPOPROTEIN"/>
    <property type="match status" value="1"/>
</dbReference>
<dbReference type="InterPro" id="IPR000914">
    <property type="entry name" value="SBP_5_dom"/>
</dbReference>
<evidence type="ECO:0000256" key="5">
    <source>
        <dbReference type="SAM" id="SignalP"/>
    </source>
</evidence>
<comment type="subcellular location">
    <subcellularLocation>
        <location evidence="1">Cell membrane</location>
        <topology evidence="1">Lipid-anchor</topology>
    </subcellularLocation>
</comment>
<feature type="domain" description="Solute-binding protein family 5" evidence="6">
    <location>
        <begin position="87"/>
        <end position="450"/>
    </location>
</feature>
<dbReference type="OrthoDB" id="9772924at2"/>
<protein>
    <submittedName>
        <fullName evidence="7">Peptide ABC transporter substrate-binding protein</fullName>
    </submittedName>
</protein>
<dbReference type="GO" id="GO:0015833">
    <property type="term" value="P:peptide transport"/>
    <property type="evidence" value="ECO:0007669"/>
    <property type="project" value="TreeGrafter"/>
</dbReference>
<dbReference type="PROSITE" id="PS01040">
    <property type="entry name" value="SBP_BACTERIAL_5"/>
    <property type="match status" value="1"/>
</dbReference>
<evidence type="ECO:0000256" key="2">
    <source>
        <dbReference type="ARBA" id="ARBA00005695"/>
    </source>
</evidence>
<dbReference type="AlphaFoldDB" id="A0A1D8GNR5"/>
<keyword evidence="4 5" id="KW-0732">Signal</keyword>
<dbReference type="PANTHER" id="PTHR30290">
    <property type="entry name" value="PERIPLASMIC BINDING COMPONENT OF ABC TRANSPORTER"/>
    <property type="match status" value="1"/>
</dbReference>
<dbReference type="Gene3D" id="3.90.76.10">
    <property type="entry name" value="Dipeptide-binding Protein, Domain 1"/>
    <property type="match status" value="1"/>
</dbReference>
<dbReference type="KEGG" id="gfe:Gferi_25185"/>
<dbReference type="SUPFAM" id="SSF53850">
    <property type="entry name" value="Periplasmic binding protein-like II"/>
    <property type="match status" value="1"/>
</dbReference>
<evidence type="ECO:0000259" key="6">
    <source>
        <dbReference type="Pfam" id="PF00496"/>
    </source>
</evidence>
<accession>A0A1D8GNR5</accession>
<dbReference type="GO" id="GO:0042597">
    <property type="term" value="C:periplasmic space"/>
    <property type="evidence" value="ECO:0007669"/>
    <property type="project" value="UniProtKB-ARBA"/>
</dbReference>
<gene>
    <name evidence="7" type="ORF">Gferi_25185</name>
</gene>
<dbReference type="CDD" id="cd08498">
    <property type="entry name" value="PBP2_NikA_DppA_OppA_like_2"/>
    <property type="match status" value="1"/>
</dbReference>
<dbReference type="GO" id="GO:1904680">
    <property type="term" value="F:peptide transmembrane transporter activity"/>
    <property type="evidence" value="ECO:0007669"/>
    <property type="project" value="TreeGrafter"/>
</dbReference>
<dbReference type="Gene3D" id="3.10.105.10">
    <property type="entry name" value="Dipeptide-binding Protein, Domain 3"/>
    <property type="match status" value="1"/>
</dbReference>
<evidence type="ECO:0000256" key="1">
    <source>
        <dbReference type="ARBA" id="ARBA00004193"/>
    </source>
</evidence>
<evidence type="ECO:0000313" key="7">
    <source>
        <dbReference type="EMBL" id="AOT72558.1"/>
    </source>
</evidence>
<dbReference type="PANTHER" id="PTHR30290:SF9">
    <property type="entry name" value="OLIGOPEPTIDE-BINDING PROTEIN APPA"/>
    <property type="match status" value="1"/>
</dbReference>
<feature type="chain" id="PRO_5039389927" evidence="5">
    <location>
        <begin position="21"/>
        <end position="555"/>
    </location>
</feature>
<evidence type="ECO:0000313" key="8">
    <source>
        <dbReference type="Proteomes" id="UP000095743"/>
    </source>
</evidence>
<dbReference type="Proteomes" id="UP000095743">
    <property type="component" value="Chromosome"/>
</dbReference>
<name>A0A1D8GNR5_9FIRM</name>
<dbReference type="InterPro" id="IPR023765">
    <property type="entry name" value="SBP_5_CS"/>
</dbReference>
<reference evidence="7 8" key="1">
    <citation type="submission" date="2016-09" db="EMBL/GenBank/DDBJ databases">
        <title>Genomic analysis reveals versatility of anaerobic energy metabolism of Geosporobacter ferrireducens IRF9 of phylum Firmicutes.</title>
        <authorList>
            <person name="Kim S.-J."/>
        </authorList>
    </citation>
    <scope>NUCLEOTIDE SEQUENCE [LARGE SCALE GENOMIC DNA]</scope>
    <source>
        <strain evidence="7 8">IRF9</strain>
    </source>
</reference>
<keyword evidence="8" id="KW-1185">Reference proteome</keyword>
<proteinExistence type="inferred from homology"/>
<evidence type="ECO:0000256" key="3">
    <source>
        <dbReference type="ARBA" id="ARBA00022448"/>
    </source>
</evidence>
<dbReference type="PIRSF" id="PIRSF002741">
    <property type="entry name" value="MppA"/>
    <property type="match status" value="1"/>
</dbReference>
<dbReference type="Pfam" id="PF00496">
    <property type="entry name" value="SBP_bac_5"/>
    <property type="match status" value="1"/>
</dbReference>